<proteinExistence type="predicted"/>
<sequence length="171" mass="19040">MARLKELAAVYADEDKCIPLEYFTPTGEIIRGVVQRVLDNDVCLVVTQYVDQAMTVKVETHDFAGPARPGTWCLSRTANAMHASLGDPKFSEITAKSQQIVELTWGVMNQFFTPKLATFKSWDGHDLLNVAGFIQLSEGTVDRSGFIIRTDGTPPEFVKFLSKTAVLTYFK</sequence>
<reference evidence="1" key="1">
    <citation type="submission" date="2024-07" db="EMBL/GenBank/DDBJ databases">
        <authorList>
            <person name="Bringhurst R.M."/>
            <person name="Homer T.E."/>
        </authorList>
    </citation>
    <scope>NUCLEOTIDE SEQUENCE</scope>
</reference>
<name>A0AB39CCH9_9VIRU</name>
<evidence type="ECO:0008006" key="2">
    <source>
        <dbReference type="Google" id="ProtNLM"/>
    </source>
</evidence>
<accession>A0AB39CCH9</accession>
<dbReference type="EMBL" id="PQ015378">
    <property type="protein sequence ID" value="XDJ14616.1"/>
    <property type="molecule type" value="Genomic_DNA"/>
</dbReference>
<protein>
    <recommendedName>
        <fullName evidence="2">Virion structural protein</fullName>
    </recommendedName>
</protein>
<evidence type="ECO:0000313" key="1">
    <source>
        <dbReference type="EMBL" id="XDJ14616.1"/>
    </source>
</evidence>
<organism evidence="1">
    <name type="scientific">Pseudomonas phage RVTF4</name>
    <dbReference type="NCBI Taxonomy" id="3236931"/>
    <lineage>
        <taxon>Viruses</taxon>
    </lineage>
</organism>